<keyword evidence="1" id="KW-0175">Coiled coil</keyword>
<evidence type="ECO:0000256" key="1">
    <source>
        <dbReference type="SAM" id="Coils"/>
    </source>
</evidence>
<sequence>MIPLSSWLIYQAKKLHEYQRAKERKTEEKELRERRERIERAREANKRAAETSTGQEDFGPTKVVKADLEWVDSQSFSRS</sequence>
<feature type="coiled-coil region" evidence="1">
    <location>
        <begin position="15"/>
        <end position="51"/>
    </location>
</feature>
<dbReference type="AlphaFoldDB" id="A0A915D1Y1"/>
<name>A0A915D1Y1_9BILA</name>
<keyword evidence="2" id="KW-1185">Reference proteome</keyword>
<accession>A0A915D1Y1</accession>
<reference evidence="3" key="1">
    <citation type="submission" date="2022-11" db="UniProtKB">
        <authorList>
            <consortium name="WormBaseParasite"/>
        </authorList>
    </citation>
    <scope>IDENTIFICATION</scope>
</reference>
<organism evidence="2 3">
    <name type="scientific">Ditylenchus dipsaci</name>
    <dbReference type="NCBI Taxonomy" id="166011"/>
    <lineage>
        <taxon>Eukaryota</taxon>
        <taxon>Metazoa</taxon>
        <taxon>Ecdysozoa</taxon>
        <taxon>Nematoda</taxon>
        <taxon>Chromadorea</taxon>
        <taxon>Rhabditida</taxon>
        <taxon>Tylenchina</taxon>
        <taxon>Tylenchomorpha</taxon>
        <taxon>Sphaerularioidea</taxon>
        <taxon>Anguinidae</taxon>
        <taxon>Anguininae</taxon>
        <taxon>Ditylenchus</taxon>
    </lineage>
</organism>
<evidence type="ECO:0000313" key="3">
    <source>
        <dbReference type="WBParaSite" id="jg15055"/>
    </source>
</evidence>
<protein>
    <submittedName>
        <fullName evidence="3">Uncharacterized protein</fullName>
    </submittedName>
</protein>
<dbReference type="Proteomes" id="UP000887574">
    <property type="component" value="Unplaced"/>
</dbReference>
<proteinExistence type="predicted"/>
<evidence type="ECO:0000313" key="2">
    <source>
        <dbReference type="Proteomes" id="UP000887574"/>
    </source>
</evidence>
<dbReference type="WBParaSite" id="jg15055">
    <property type="protein sequence ID" value="jg15055"/>
    <property type="gene ID" value="jg15055"/>
</dbReference>